<dbReference type="EMBL" id="JAFCIX010000143">
    <property type="protein sequence ID" value="KAH6597519.1"/>
    <property type="molecule type" value="Genomic_DNA"/>
</dbReference>
<organism evidence="3 4">
    <name type="scientific">Batrachochytrium salamandrivorans</name>
    <dbReference type="NCBI Taxonomy" id="1357716"/>
    <lineage>
        <taxon>Eukaryota</taxon>
        <taxon>Fungi</taxon>
        <taxon>Fungi incertae sedis</taxon>
        <taxon>Chytridiomycota</taxon>
        <taxon>Chytridiomycota incertae sedis</taxon>
        <taxon>Chytridiomycetes</taxon>
        <taxon>Rhizophydiales</taxon>
        <taxon>Rhizophydiales incertae sedis</taxon>
        <taxon>Batrachochytrium</taxon>
    </lineage>
</organism>
<reference evidence="3 4" key="1">
    <citation type="submission" date="2021-02" db="EMBL/GenBank/DDBJ databases">
        <title>Variation within the Batrachochytrium salamandrivorans European outbreak.</title>
        <authorList>
            <person name="Kelly M."/>
            <person name="Pasmans F."/>
            <person name="Shea T.P."/>
            <person name="Munoz J.F."/>
            <person name="Carranza S."/>
            <person name="Cuomo C.A."/>
            <person name="Martel A."/>
        </authorList>
    </citation>
    <scope>NUCLEOTIDE SEQUENCE [LARGE SCALE GENOMIC DNA]</scope>
    <source>
        <strain evidence="3 4">AMFP18/2</strain>
    </source>
</reference>
<sequence length="187" mass="21036">MKLISFAAISLLAVTVSAYPGLGTLPQSTTTQSALQHQSTDTQSVQQYQDAFTQSVQQPDQDPFQTELSELEEDQSEQEMSHIGLDKLEKDYERTQVLISELGSIISTTTKEKVDLGLEKDELNEALKKNDINRAEKAVLLTEYLDKCNDWGEKHIVLKANKDKLENALTKCEKLKAEIDALREPHE</sequence>
<keyword evidence="1" id="KW-0175">Coiled coil</keyword>
<feature type="coiled-coil region" evidence="1">
    <location>
        <begin position="158"/>
        <end position="185"/>
    </location>
</feature>
<feature type="chain" id="PRO_5045238847" evidence="2">
    <location>
        <begin position="19"/>
        <end position="187"/>
    </location>
</feature>
<keyword evidence="2" id="KW-0732">Signal</keyword>
<comment type="caution">
    <text evidence="3">The sequence shown here is derived from an EMBL/GenBank/DDBJ whole genome shotgun (WGS) entry which is preliminary data.</text>
</comment>
<name>A0ABQ8FIM1_9FUNG</name>
<evidence type="ECO:0000256" key="2">
    <source>
        <dbReference type="SAM" id="SignalP"/>
    </source>
</evidence>
<keyword evidence="4" id="KW-1185">Reference proteome</keyword>
<accession>A0ABQ8FIM1</accession>
<evidence type="ECO:0000313" key="3">
    <source>
        <dbReference type="EMBL" id="KAH6597519.1"/>
    </source>
</evidence>
<evidence type="ECO:0000256" key="1">
    <source>
        <dbReference type="SAM" id="Coils"/>
    </source>
</evidence>
<protein>
    <submittedName>
        <fullName evidence="3">Uncharacterized protein</fullName>
    </submittedName>
</protein>
<dbReference type="Proteomes" id="UP001648503">
    <property type="component" value="Unassembled WGS sequence"/>
</dbReference>
<gene>
    <name evidence="3" type="ORF">BASA50_004435</name>
</gene>
<evidence type="ECO:0000313" key="4">
    <source>
        <dbReference type="Proteomes" id="UP001648503"/>
    </source>
</evidence>
<proteinExistence type="predicted"/>
<feature type="signal peptide" evidence="2">
    <location>
        <begin position="1"/>
        <end position="18"/>
    </location>
</feature>